<protein>
    <submittedName>
        <fullName evidence="2">Uncharacterized protein</fullName>
    </submittedName>
</protein>
<feature type="compositionally biased region" description="Low complexity" evidence="1">
    <location>
        <begin position="129"/>
        <end position="140"/>
    </location>
</feature>
<dbReference type="AlphaFoldDB" id="A0AAW0NR39"/>
<evidence type="ECO:0000313" key="3">
    <source>
        <dbReference type="Proteomes" id="UP001460270"/>
    </source>
</evidence>
<evidence type="ECO:0000313" key="2">
    <source>
        <dbReference type="EMBL" id="KAK7898571.1"/>
    </source>
</evidence>
<feature type="region of interest" description="Disordered" evidence="1">
    <location>
        <begin position="1"/>
        <end position="147"/>
    </location>
</feature>
<sequence>MLFTRSNTLQHPLHHKSNTLHPFHPRSYMPQSPLTPGSSTPFTPRVRHSNTLHPFHPRSNTPHPFNHSNTPHQDKCTYHSTPELKHLTPRGDALAPDEQHISAPSPQSEKVVGSTPVPRVSLCPDEFPSSASLSSTSSSSQRRQTGTYMTILPPQVKPVQEKPSHRCQAFKGLYVEEI</sequence>
<organism evidence="2 3">
    <name type="scientific">Mugilogobius chulae</name>
    <name type="common">yellowstripe goby</name>
    <dbReference type="NCBI Taxonomy" id="88201"/>
    <lineage>
        <taxon>Eukaryota</taxon>
        <taxon>Metazoa</taxon>
        <taxon>Chordata</taxon>
        <taxon>Craniata</taxon>
        <taxon>Vertebrata</taxon>
        <taxon>Euteleostomi</taxon>
        <taxon>Actinopterygii</taxon>
        <taxon>Neopterygii</taxon>
        <taxon>Teleostei</taxon>
        <taxon>Neoteleostei</taxon>
        <taxon>Acanthomorphata</taxon>
        <taxon>Gobiaria</taxon>
        <taxon>Gobiiformes</taxon>
        <taxon>Gobioidei</taxon>
        <taxon>Gobiidae</taxon>
        <taxon>Gobionellinae</taxon>
        <taxon>Mugilogobius</taxon>
    </lineage>
</organism>
<feature type="compositionally biased region" description="Polar residues" evidence="1">
    <location>
        <begin position="29"/>
        <end position="42"/>
    </location>
</feature>
<comment type="caution">
    <text evidence="2">The sequence shown here is derived from an EMBL/GenBank/DDBJ whole genome shotgun (WGS) entry which is preliminary data.</text>
</comment>
<feature type="compositionally biased region" description="Polar residues" evidence="1">
    <location>
        <begin position="58"/>
        <end position="71"/>
    </location>
</feature>
<proteinExistence type="predicted"/>
<name>A0AAW0NR39_9GOBI</name>
<feature type="compositionally biased region" description="Basic and acidic residues" evidence="1">
    <location>
        <begin position="72"/>
        <end position="86"/>
    </location>
</feature>
<accession>A0AAW0NR39</accession>
<gene>
    <name evidence="2" type="ORF">WMY93_019424</name>
</gene>
<dbReference type="EMBL" id="JBBPFD010000014">
    <property type="protein sequence ID" value="KAK7898571.1"/>
    <property type="molecule type" value="Genomic_DNA"/>
</dbReference>
<feature type="compositionally biased region" description="Polar residues" evidence="1">
    <location>
        <begin position="1"/>
        <end position="10"/>
    </location>
</feature>
<reference evidence="3" key="1">
    <citation type="submission" date="2024-04" db="EMBL/GenBank/DDBJ databases">
        <title>Salinicola lusitanus LLJ914,a marine bacterium isolated from the Okinawa Trough.</title>
        <authorList>
            <person name="Li J."/>
        </authorList>
    </citation>
    <scope>NUCLEOTIDE SEQUENCE [LARGE SCALE GENOMIC DNA]</scope>
</reference>
<keyword evidence="3" id="KW-1185">Reference proteome</keyword>
<evidence type="ECO:0000256" key="1">
    <source>
        <dbReference type="SAM" id="MobiDB-lite"/>
    </source>
</evidence>
<dbReference type="Proteomes" id="UP001460270">
    <property type="component" value="Unassembled WGS sequence"/>
</dbReference>